<dbReference type="EMBL" id="CP073344">
    <property type="protein sequence ID" value="UTW02071.1"/>
    <property type="molecule type" value="Genomic_DNA"/>
</dbReference>
<accession>A0ABY5GQ16</accession>
<keyword evidence="2" id="KW-1185">Reference proteome</keyword>
<gene>
    <name evidence="1" type="ORF">KDX31_11950</name>
</gene>
<evidence type="ECO:0000313" key="1">
    <source>
        <dbReference type="EMBL" id="UTW02071.1"/>
    </source>
</evidence>
<dbReference type="Proteomes" id="UP001059950">
    <property type="component" value="Chromosome"/>
</dbReference>
<organism evidence="1 2">
    <name type="scientific">Amphritea atlantica</name>
    <dbReference type="NCBI Taxonomy" id="355243"/>
    <lineage>
        <taxon>Bacteria</taxon>
        <taxon>Pseudomonadati</taxon>
        <taxon>Pseudomonadota</taxon>
        <taxon>Gammaproteobacteria</taxon>
        <taxon>Oceanospirillales</taxon>
        <taxon>Oceanospirillaceae</taxon>
        <taxon>Amphritea</taxon>
    </lineage>
</organism>
<reference evidence="1" key="1">
    <citation type="submission" date="2021-04" db="EMBL/GenBank/DDBJ databases">
        <title>Oceanospirillales bacteria with DddD are important DMSP degraders in coastal seawater.</title>
        <authorList>
            <person name="Liu J."/>
        </authorList>
    </citation>
    <scope>NUCLEOTIDE SEQUENCE</scope>
    <source>
        <strain evidence="1">GY6</strain>
    </source>
</reference>
<proteinExistence type="predicted"/>
<protein>
    <submittedName>
        <fullName evidence="1">Uncharacterized protein</fullName>
    </submittedName>
</protein>
<evidence type="ECO:0000313" key="2">
    <source>
        <dbReference type="Proteomes" id="UP001059950"/>
    </source>
</evidence>
<name>A0ABY5GQ16_9GAMM</name>
<sequence length="90" mass="9746">MMITDLIDQDDFYEYLQGAGVPLEQGLSPGQCSQVALQWASAQDEQVRVQFAASVALLQEQIPVMLPEVQEALAVLTDALQATVGRPENG</sequence>